<dbReference type="PROSITE" id="PS00688">
    <property type="entry name" value="SIGMA54_INTERACT_3"/>
    <property type="match status" value="1"/>
</dbReference>
<dbReference type="InterPro" id="IPR002078">
    <property type="entry name" value="Sigma_54_int"/>
</dbReference>
<dbReference type="InterPro" id="IPR025944">
    <property type="entry name" value="Sigma_54_int_dom_CS"/>
</dbReference>
<evidence type="ECO:0000256" key="4">
    <source>
        <dbReference type="ARBA" id="ARBA00023163"/>
    </source>
</evidence>
<proteinExistence type="predicted"/>
<evidence type="ECO:0000313" key="7">
    <source>
        <dbReference type="Proteomes" id="UP000284543"/>
    </source>
</evidence>
<dbReference type="Gene3D" id="1.10.8.60">
    <property type="match status" value="1"/>
</dbReference>
<dbReference type="PROSITE" id="PS00675">
    <property type="entry name" value="SIGMA54_INTERACT_1"/>
    <property type="match status" value="1"/>
</dbReference>
<dbReference type="SMART" id="SM00382">
    <property type="entry name" value="AAA"/>
    <property type="match status" value="1"/>
</dbReference>
<dbReference type="SUPFAM" id="SSF55785">
    <property type="entry name" value="PYP-like sensor domain (PAS domain)"/>
    <property type="match status" value="1"/>
</dbReference>
<keyword evidence="2" id="KW-0067">ATP-binding</keyword>
<dbReference type="RefSeq" id="WP_118019628.1">
    <property type="nucleotide sequence ID" value="NZ_CAUHGS010000025.1"/>
</dbReference>
<keyword evidence="4" id="KW-0804">Transcription</keyword>
<dbReference type="PANTHER" id="PTHR32071">
    <property type="entry name" value="TRANSCRIPTIONAL REGULATORY PROTEIN"/>
    <property type="match status" value="1"/>
</dbReference>
<dbReference type="InterPro" id="IPR003593">
    <property type="entry name" value="AAA+_ATPase"/>
</dbReference>
<dbReference type="FunFam" id="3.40.50.300:FF:000006">
    <property type="entry name" value="DNA-binding transcriptional regulator NtrC"/>
    <property type="match status" value="1"/>
</dbReference>
<dbReference type="InterPro" id="IPR002197">
    <property type="entry name" value="HTH_Fis"/>
</dbReference>
<evidence type="ECO:0000256" key="3">
    <source>
        <dbReference type="ARBA" id="ARBA00023015"/>
    </source>
</evidence>
<dbReference type="PROSITE" id="PS50045">
    <property type="entry name" value="SIGMA54_INTERACT_4"/>
    <property type="match status" value="1"/>
</dbReference>
<reference evidence="6 7" key="1">
    <citation type="submission" date="2018-08" db="EMBL/GenBank/DDBJ databases">
        <title>A genome reference for cultivated species of the human gut microbiota.</title>
        <authorList>
            <person name="Zou Y."/>
            <person name="Xue W."/>
            <person name="Luo G."/>
        </authorList>
    </citation>
    <scope>NUCLEOTIDE SEQUENCE [LARGE SCALE GENOMIC DNA]</scope>
    <source>
        <strain evidence="6 7">AF14-18</strain>
    </source>
</reference>
<dbReference type="CDD" id="cd00009">
    <property type="entry name" value="AAA"/>
    <property type="match status" value="1"/>
</dbReference>
<evidence type="ECO:0000259" key="5">
    <source>
        <dbReference type="PROSITE" id="PS50045"/>
    </source>
</evidence>
<feature type="domain" description="Sigma-54 factor interaction" evidence="5">
    <location>
        <begin position="225"/>
        <end position="453"/>
    </location>
</feature>
<dbReference type="InterPro" id="IPR025662">
    <property type="entry name" value="Sigma_54_int_dom_ATP-bd_1"/>
</dbReference>
<dbReference type="Gene3D" id="3.30.450.20">
    <property type="entry name" value="PAS domain"/>
    <property type="match status" value="1"/>
</dbReference>
<accession>A0A412YV41</accession>
<dbReference type="AlphaFoldDB" id="A0A412YV41"/>
<evidence type="ECO:0000256" key="2">
    <source>
        <dbReference type="ARBA" id="ARBA00022840"/>
    </source>
</evidence>
<organism evidence="6 7">
    <name type="scientific">Enterocloster bolteae</name>
    <dbReference type="NCBI Taxonomy" id="208479"/>
    <lineage>
        <taxon>Bacteria</taxon>
        <taxon>Bacillati</taxon>
        <taxon>Bacillota</taxon>
        <taxon>Clostridia</taxon>
        <taxon>Lachnospirales</taxon>
        <taxon>Lachnospiraceae</taxon>
        <taxon>Enterocloster</taxon>
    </lineage>
</organism>
<evidence type="ECO:0000256" key="1">
    <source>
        <dbReference type="ARBA" id="ARBA00022741"/>
    </source>
</evidence>
<dbReference type="GO" id="GO:0006355">
    <property type="term" value="P:regulation of DNA-templated transcription"/>
    <property type="evidence" value="ECO:0007669"/>
    <property type="project" value="InterPro"/>
</dbReference>
<dbReference type="GO" id="GO:0005524">
    <property type="term" value="F:ATP binding"/>
    <property type="evidence" value="ECO:0007669"/>
    <property type="project" value="UniProtKB-KW"/>
</dbReference>
<protein>
    <submittedName>
        <fullName evidence="6">AAA family ATPase</fullName>
    </submittedName>
</protein>
<dbReference type="PANTHER" id="PTHR32071:SF74">
    <property type="entry name" value="TRANSCRIPTIONAL ACTIVATOR ROCR"/>
    <property type="match status" value="1"/>
</dbReference>
<dbReference type="GO" id="GO:0043565">
    <property type="term" value="F:sequence-specific DNA binding"/>
    <property type="evidence" value="ECO:0007669"/>
    <property type="project" value="InterPro"/>
</dbReference>
<keyword evidence="3" id="KW-0805">Transcription regulation</keyword>
<dbReference type="Pfam" id="PF00158">
    <property type="entry name" value="Sigma54_activat"/>
    <property type="match status" value="1"/>
</dbReference>
<sequence length="547" mass="61609">MPVCFFACDDTSVLYCNDDCLKFFREQVPGTESPAAAQKAASRFPGYQVFPLGPYTCCMFTFSRTASASGFSQGNDRLPVIYESVLNEVEEGVVISDHENRVIFINRAAEAIEGVDARMSLGKRMEELYLPVGNGKKKNSHAAVLNTGIAPNEHLNQYVVKSSHKIMNVVERMYPVNIHGRTMAVFSLIKNLPVIQKSMEQSLELYDYFRENTPHNGTRYTFRSIVGSDIRFVEAISDAKCVARNQTTVLIYGETGTGKELFAQSIHNASPYQNGPFISVNCAAIPSTLLESMFFGTVKGSYTGAVNTTGLFEQARNGTLFLDEINSMDISLQAKLLKVIENKTVRRIGDMKEREIRCRILCALNEAPLACIENGKLRRDLYYRLSSCILYIPPLRERKSDIPLLCSFFLKHFNKEYGRHIHRIDPELMDRFLEYPWPGNVRELQHVVESAFSVSRKDMEILQLGHLSHYYREFFTACKPEAVSDSQAAPGPVSPCNPQPLKAYMDSCEKNFLAAALCCHSNNITATARSLQITRQALQHKIRKYGL</sequence>
<dbReference type="SUPFAM" id="SSF52540">
    <property type="entry name" value="P-loop containing nucleoside triphosphate hydrolases"/>
    <property type="match status" value="1"/>
</dbReference>
<name>A0A412YV41_9FIRM</name>
<dbReference type="Pfam" id="PF02954">
    <property type="entry name" value="HTH_8"/>
    <property type="match status" value="1"/>
</dbReference>
<dbReference type="SUPFAM" id="SSF46689">
    <property type="entry name" value="Homeodomain-like"/>
    <property type="match status" value="1"/>
</dbReference>
<dbReference type="Pfam" id="PF25601">
    <property type="entry name" value="AAA_lid_14"/>
    <property type="match status" value="1"/>
</dbReference>
<dbReference type="InterPro" id="IPR009057">
    <property type="entry name" value="Homeodomain-like_sf"/>
</dbReference>
<dbReference type="Gene3D" id="3.40.50.300">
    <property type="entry name" value="P-loop containing nucleotide triphosphate hydrolases"/>
    <property type="match status" value="1"/>
</dbReference>
<evidence type="ECO:0000313" key="6">
    <source>
        <dbReference type="EMBL" id="RGV70090.1"/>
    </source>
</evidence>
<dbReference type="InterPro" id="IPR058031">
    <property type="entry name" value="AAA_lid_NorR"/>
</dbReference>
<dbReference type="InterPro" id="IPR027417">
    <property type="entry name" value="P-loop_NTPase"/>
</dbReference>
<dbReference type="Proteomes" id="UP000284543">
    <property type="component" value="Unassembled WGS sequence"/>
</dbReference>
<keyword evidence="1" id="KW-0547">Nucleotide-binding</keyword>
<dbReference type="InterPro" id="IPR035965">
    <property type="entry name" value="PAS-like_dom_sf"/>
</dbReference>
<dbReference type="Gene3D" id="1.10.10.60">
    <property type="entry name" value="Homeodomain-like"/>
    <property type="match status" value="1"/>
</dbReference>
<dbReference type="EMBL" id="QRZM01000021">
    <property type="protein sequence ID" value="RGV70090.1"/>
    <property type="molecule type" value="Genomic_DNA"/>
</dbReference>
<gene>
    <name evidence="6" type="ORF">DWW02_27615</name>
</gene>
<comment type="caution">
    <text evidence="6">The sequence shown here is derived from an EMBL/GenBank/DDBJ whole genome shotgun (WGS) entry which is preliminary data.</text>
</comment>